<evidence type="ECO:0000256" key="1">
    <source>
        <dbReference type="ARBA" id="ARBA00004167"/>
    </source>
</evidence>
<protein>
    <recommendedName>
        <fullName evidence="9">Glycosyltransferase family 92 protein</fullName>
    </recommendedName>
</protein>
<dbReference type="AlphaFoldDB" id="A0AA36DGP8"/>
<comment type="similarity">
    <text evidence="2">Belongs to the glycosyltransferase 92 family.</text>
</comment>
<evidence type="ECO:0000256" key="4">
    <source>
        <dbReference type="ARBA" id="ARBA00022679"/>
    </source>
</evidence>
<dbReference type="PANTHER" id="PTHR47024">
    <property type="entry name" value="BIOFILM ABSENT ON HEAD (AFTER YERSINIA EXPOSURE)-RELATED"/>
    <property type="match status" value="1"/>
</dbReference>
<evidence type="ECO:0000256" key="3">
    <source>
        <dbReference type="ARBA" id="ARBA00022676"/>
    </source>
</evidence>
<evidence type="ECO:0000313" key="7">
    <source>
        <dbReference type="EMBL" id="CAJ0587303.1"/>
    </source>
</evidence>
<dbReference type="PANTHER" id="PTHR47024:SF1">
    <property type="entry name" value="GLYCOSYLTRANSFERASE FAMILY 92 PROTEIN"/>
    <property type="match status" value="1"/>
</dbReference>
<evidence type="ECO:0008006" key="9">
    <source>
        <dbReference type="Google" id="ProtNLM"/>
    </source>
</evidence>
<feature type="non-terminal residue" evidence="7">
    <location>
        <position position="920"/>
    </location>
</feature>
<gene>
    <name evidence="7" type="ORF">MSPICULIGERA_LOCUS25278</name>
</gene>
<dbReference type="InterPro" id="IPR008166">
    <property type="entry name" value="Glyco_transf_92"/>
</dbReference>
<keyword evidence="4" id="KW-0808">Transferase</keyword>
<proteinExistence type="inferred from homology"/>
<evidence type="ECO:0000256" key="6">
    <source>
        <dbReference type="SAM" id="Phobius"/>
    </source>
</evidence>
<keyword evidence="3" id="KW-0328">Glycosyltransferase</keyword>
<dbReference type="Proteomes" id="UP001177023">
    <property type="component" value="Unassembled WGS sequence"/>
</dbReference>
<keyword evidence="6" id="KW-1133">Transmembrane helix</keyword>
<comment type="caution">
    <text evidence="7">The sequence shown here is derived from an EMBL/GenBank/DDBJ whole genome shotgun (WGS) entry which is preliminary data.</text>
</comment>
<dbReference type="GO" id="GO:0016020">
    <property type="term" value="C:membrane"/>
    <property type="evidence" value="ECO:0007669"/>
    <property type="project" value="UniProtKB-SubCell"/>
</dbReference>
<name>A0AA36DGP8_9BILA</name>
<accession>A0AA36DGP8</accession>
<keyword evidence="5 6" id="KW-0472">Membrane</keyword>
<dbReference type="GO" id="GO:0016757">
    <property type="term" value="F:glycosyltransferase activity"/>
    <property type="evidence" value="ECO:0007669"/>
    <property type="project" value="UniProtKB-KW"/>
</dbReference>
<dbReference type="Pfam" id="PF01697">
    <property type="entry name" value="Glyco_transf_92"/>
    <property type="match status" value="2"/>
</dbReference>
<evidence type="ECO:0000256" key="5">
    <source>
        <dbReference type="ARBA" id="ARBA00023136"/>
    </source>
</evidence>
<dbReference type="EMBL" id="CATQJA010002710">
    <property type="protein sequence ID" value="CAJ0587303.1"/>
    <property type="molecule type" value="Genomic_DNA"/>
</dbReference>
<feature type="transmembrane region" description="Helical" evidence="6">
    <location>
        <begin position="26"/>
        <end position="46"/>
    </location>
</feature>
<evidence type="ECO:0000313" key="8">
    <source>
        <dbReference type="Proteomes" id="UP001177023"/>
    </source>
</evidence>
<evidence type="ECO:0000256" key="2">
    <source>
        <dbReference type="ARBA" id="ARBA00007647"/>
    </source>
</evidence>
<organism evidence="7 8">
    <name type="scientific">Mesorhabditis spiculigera</name>
    <dbReference type="NCBI Taxonomy" id="96644"/>
    <lineage>
        <taxon>Eukaryota</taxon>
        <taxon>Metazoa</taxon>
        <taxon>Ecdysozoa</taxon>
        <taxon>Nematoda</taxon>
        <taxon>Chromadorea</taxon>
        <taxon>Rhabditida</taxon>
        <taxon>Rhabditina</taxon>
        <taxon>Rhabditomorpha</taxon>
        <taxon>Rhabditoidea</taxon>
        <taxon>Rhabditidae</taxon>
        <taxon>Mesorhabditinae</taxon>
        <taxon>Mesorhabditis</taxon>
    </lineage>
</organism>
<reference evidence="7" key="1">
    <citation type="submission" date="2023-06" db="EMBL/GenBank/DDBJ databases">
        <authorList>
            <person name="Delattre M."/>
        </authorList>
    </citation>
    <scope>NUCLEOTIDE SEQUENCE</scope>
    <source>
        <strain evidence="7">AF72</strain>
    </source>
</reference>
<keyword evidence="8" id="KW-1185">Reference proteome</keyword>
<keyword evidence="6" id="KW-0812">Transmembrane</keyword>
<comment type="subcellular location">
    <subcellularLocation>
        <location evidence="1">Membrane</location>
        <topology evidence="1">Single-pass membrane protein</topology>
    </subcellularLocation>
</comment>
<sequence length="920" mass="106988">MQSDYTMLDKDSGAGPRSPKPLDRPLIYRMQRFVLLFFVVTFWFLWSNVEWQYELFGDSFLEDGRSSQPPNPNFYNGTDWARAYHRGNLTNETIFIHKAFYDTRDKGGPRIKLLVTADCPGIQDRIEINVDGIPIGVETRTCTSDGSRYNDWPKMVLFVEWMKRLGVAKILFTVQSVSRDVQKVIDHYKHEGIVESHGWPLLPFNEKLDPNHGVYYAMDNLDTQHCAYWTKSKYTYIGDADDFIYLRNRSQSLFDFCEESRKSDRMMGGLAFKHYGFSMHPGFVPFPYGFDAFLRLQGLRSVTAFKNKRDPKTIFMSQHIKMAWIHYPRQYHHNRHTVEVPISKGIYLHARQDFDNNDDPNRFSYLKYFEDAEMEKGLAGLRQVFRDIFGSSEPEYRGRDSEVAMLNCKRRENATSGCRDNSVSCYPDMAYVDDWIYTAPTLATYYWIDFARLTSRIWFNPRPLSKYEVFRQYYPKIEAQRNLSYHGSNWDKSYYRFDIPNNAIFVHKAFYDLRDPAGPRIRVIVTATCAGIGDEIDILVDGAAIGVEWKTCTNSVKCPTNEGCPYWHYDIASRVYKDRVPDTIHVSRRNNRTAALQVVPLDRSPSKYSNTVSACIGPLYWANDWPRVILFVEYWKKLGIKKILFTPIVVSKTVQRVIDYYKKQGIVETHGWPLLPFNEKLDPNFGVYVVSDNLDTQHCAFWSSSRYTFVGDIDELLVIRNTSQSLHDYVAGVDKKKKDLGGLLFPHVALGLNPPLAKNPFNFNDYLKLDGLKKPILFANNRAPKSIFVTESVKIAWIHSPRAHFRGRRNHNVPAKEAIYLHARENFERDFVNKTMLFTDVQLFTESELENIRKAASEIFITGPPSYNVDKVLKEMDACRKKSLAKTRCRDQVVSCYAEMIKLDDWVFTEPTEESYYIPV</sequence>